<gene>
    <name evidence="4" type="ORF">PTE30175_01279</name>
</gene>
<protein>
    <submittedName>
        <fullName evidence="4">Guanylate cyclase</fullName>
    </submittedName>
</protein>
<dbReference type="SUPFAM" id="SSF55073">
    <property type="entry name" value="Nucleotide cyclase"/>
    <property type="match status" value="1"/>
</dbReference>
<dbReference type="Proteomes" id="UP000414233">
    <property type="component" value="Unassembled WGS sequence"/>
</dbReference>
<dbReference type="SMART" id="SM01043">
    <property type="entry name" value="BTAD"/>
    <property type="match status" value="1"/>
</dbReference>
<keyword evidence="1" id="KW-0547">Nucleotide-binding</keyword>
<dbReference type="OrthoDB" id="9758570at2"/>
<dbReference type="PANTHER" id="PTHR16305">
    <property type="entry name" value="TESTICULAR SOLUBLE ADENYLYL CYCLASE"/>
    <property type="match status" value="1"/>
</dbReference>
<dbReference type="InterPro" id="IPR005158">
    <property type="entry name" value="BTAD"/>
</dbReference>
<dbReference type="GO" id="GO:0005524">
    <property type="term" value="F:ATP binding"/>
    <property type="evidence" value="ECO:0007669"/>
    <property type="project" value="UniProtKB-KW"/>
</dbReference>
<name>A0A5E4TG62_9BURK</name>
<dbReference type="SUPFAM" id="SSF48452">
    <property type="entry name" value="TPR-like"/>
    <property type="match status" value="2"/>
</dbReference>
<keyword evidence="2" id="KW-0067">ATP-binding</keyword>
<dbReference type="InterPro" id="IPR036388">
    <property type="entry name" value="WH-like_DNA-bd_sf"/>
</dbReference>
<dbReference type="PANTHER" id="PTHR16305:SF28">
    <property type="entry name" value="GUANYLATE CYCLASE DOMAIN-CONTAINING PROTEIN"/>
    <property type="match status" value="1"/>
</dbReference>
<evidence type="ECO:0000256" key="2">
    <source>
        <dbReference type="ARBA" id="ARBA00022840"/>
    </source>
</evidence>
<dbReference type="InterPro" id="IPR016032">
    <property type="entry name" value="Sig_transdc_resp-reg_C-effctor"/>
</dbReference>
<dbReference type="InterPro" id="IPR041664">
    <property type="entry name" value="AAA_16"/>
</dbReference>
<evidence type="ECO:0000256" key="1">
    <source>
        <dbReference type="ARBA" id="ARBA00022741"/>
    </source>
</evidence>
<dbReference type="Pfam" id="PF03704">
    <property type="entry name" value="BTAD"/>
    <property type="match status" value="1"/>
</dbReference>
<dbReference type="Pfam" id="PF13191">
    <property type="entry name" value="AAA_16"/>
    <property type="match status" value="1"/>
</dbReference>
<dbReference type="EMBL" id="CABPRZ010000004">
    <property type="protein sequence ID" value="VVD85464.1"/>
    <property type="molecule type" value="Genomic_DNA"/>
</dbReference>
<sequence length="1245" mass="134195">MHVTRSLYLLGPMRIEHGKQAFSLKYTRARGLLAYLALQPGFHTRGALADLLWPDEDVQSGRDKLKRMLFHLRETLGETLFESDRQVVRLRPEAGLWVDAHAFANVIEQAGRTIFAATGLALAGHLQQLADAVALYQGPFLQGLSVRDTPDLEQWIELQRDEFLRRLTYAEHLLADGYARLGDLDQAIAHARDLVALAPLEEGGWQCLLELLLRSGQRAEAEAEFARLGELLQQEVGELPGEALVALLAAPPARVQAHAAGPERRQITVVAIEFTTGLDEDPDRLVAALRPPLVQCENILRQAWGYTVRTPGGGLLGYFGYPMALEGAGRHAVQAALRCAQVSAPSVRVGLGVHTGVVISSAADDTPDTGGRVSRLATHLGELAGAGDVLLCEATQRLVAAHFATTPHGTLRDRHANQDIAVHRVSADRMQERRARRRASMLFGRDAAMAELSAAHMDVRNATRGPGVMCLLMGEAGIGKTALARHFVATHELRTIELACAQDGVGTPFHPLARWLREQPAPDAMQLPHPAALAHAQLQTLFDAAASPSHGPLAWKQAVLEAVPSLLAALLPDGGVLHIDDVHWADPSTQELLTRLVEAPPPGRLLLVSARPEFAPPWRRAVPVRQISLPPLDPGAAAATVRAATPRVALPASLRERIVGLAEGVPLFLQELARTAAANQGARSTAGMPMPASLQELMMARIDATGNAKPVAHFASCLGTAFSTDVLVHASGKPAPAVERALDTLVACGLLHRHSGARYVFRHALLHKAAYDAQAQERREDAHRRIAAAMTERDPSIVEHEPERLAWHFRQAGDLPRAVEHYRLAGTLATARQAYREACAHYQSALDALLQCEATPESARQQLTLRMGLGVPLVALHGYGSEPARHNFEAALTLAQPMGDDSNLFPVYWGLWLGSSSWSDYQRSIALSHKLVRIAEQAGASALAAHAYYALGNSLCSHGDFQGAVKALQTGVAAYRSELADTGLGEDARVTGLSFLSWALWFTGRHEASLSASWEALALARSLGRQYSLVFALVFAAILHRLRREVALAEALAIEAADVANEAGVALWAVGAQTLRGWARASRGDTAGLESITDSVGRLGDIMGGVEAIFLGMMVEACAATGDIALGLHATERGLHVSARRADAHWQAEFLRQKGDLLRMGQHADTVARPWLEHALQVAQAQASPTLIVRAASSLLRLDARTPQEAQTLRATLQAALAQMDGGEQLLDVREAHALLSMHLPQSDS</sequence>
<dbReference type="SUPFAM" id="SSF46894">
    <property type="entry name" value="C-terminal effector domain of the bipartite response regulators"/>
    <property type="match status" value="1"/>
</dbReference>
<dbReference type="GO" id="GO:0003677">
    <property type="term" value="F:DNA binding"/>
    <property type="evidence" value="ECO:0007669"/>
    <property type="project" value="InterPro"/>
</dbReference>
<dbReference type="InterPro" id="IPR029787">
    <property type="entry name" value="Nucleotide_cyclase"/>
</dbReference>
<dbReference type="SUPFAM" id="SSF52540">
    <property type="entry name" value="P-loop containing nucleoside triphosphate hydrolases"/>
    <property type="match status" value="1"/>
</dbReference>
<proteinExistence type="predicted"/>
<feature type="domain" description="Bacterial transcriptional activator" evidence="3">
    <location>
        <begin position="98"/>
        <end position="252"/>
    </location>
</feature>
<dbReference type="GO" id="GO:0006355">
    <property type="term" value="P:regulation of DNA-templated transcription"/>
    <property type="evidence" value="ECO:0007669"/>
    <property type="project" value="InterPro"/>
</dbReference>
<dbReference type="InterPro" id="IPR027417">
    <property type="entry name" value="P-loop_NTPase"/>
</dbReference>
<dbReference type="InterPro" id="IPR011990">
    <property type="entry name" value="TPR-like_helical_dom_sf"/>
</dbReference>
<dbReference type="Gene3D" id="1.10.10.10">
    <property type="entry name" value="Winged helix-like DNA-binding domain superfamily/Winged helix DNA-binding domain"/>
    <property type="match status" value="1"/>
</dbReference>
<dbReference type="Gene3D" id="3.30.70.1230">
    <property type="entry name" value="Nucleotide cyclase"/>
    <property type="match status" value="1"/>
</dbReference>
<evidence type="ECO:0000313" key="4">
    <source>
        <dbReference type="EMBL" id="VVD85464.1"/>
    </source>
</evidence>
<dbReference type="RefSeq" id="WP_150696219.1">
    <property type="nucleotide sequence ID" value="NZ_CABPRZ010000004.1"/>
</dbReference>
<accession>A0A5E4TG62</accession>
<evidence type="ECO:0000259" key="3">
    <source>
        <dbReference type="SMART" id="SM01043"/>
    </source>
</evidence>
<keyword evidence="5" id="KW-1185">Reference proteome</keyword>
<dbReference type="GO" id="GO:0005737">
    <property type="term" value="C:cytoplasm"/>
    <property type="evidence" value="ECO:0007669"/>
    <property type="project" value="TreeGrafter"/>
</dbReference>
<organism evidence="4 5">
    <name type="scientific">Pandoraea terrae</name>
    <dbReference type="NCBI Taxonomy" id="1537710"/>
    <lineage>
        <taxon>Bacteria</taxon>
        <taxon>Pseudomonadati</taxon>
        <taxon>Pseudomonadota</taxon>
        <taxon>Betaproteobacteria</taxon>
        <taxon>Burkholderiales</taxon>
        <taxon>Burkholderiaceae</taxon>
        <taxon>Pandoraea</taxon>
    </lineage>
</organism>
<dbReference type="Gene3D" id="1.25.40.10">
    <property type="entry name" value="Tetratricopeptide repeat domain"/>
    <property type="match status" value="2"/>
</dbReference>
<dbReference type="Gene3D" id="3.40.50.300">
    <property type="entry name" value="P-loop containing nucleotide triphosphate hydrolases"/>
    <property type="match status" value="1"/>
</dbReference>
<evidence type="ECO:0000313" key="5">
    <source>
        <dbReference type="Proteomes" id="UP000414233"/>
    </source>
</evidence>
<reference evidence="4 5" key="1">
    <citation type="submission" date="2019-08" db="EMBL/GenBank/DDBJ databases">
        <authorList>
            <person name="Peeters C."/>
        </authorList>
    </citation>
    <scope>NUCLEOTIDE SEQUENCE [LARGE SCALE GENOMIC DNA]</scope>
    <source>
        <strain evidence="4 5">LMG 30175</strain>
    </source>
</reference>
<dbReference type="GO" id="GO:0004016">
    <property type="term" value="F:adenylate cyclase activity"/>
    <property type="evidence" value="ECO:0007669"/>
    <property type="project" value="TreeGrafter"/>
</dbReference>
<dbReference type="AlphaFoldDB" id="A0A5E4TG62"/>